<dbReference type="SUPFAM" id="SSF53067">
    <property type="entry name" value="Actin-like ATPase domain"/>
    <property type="match status" value="2"/>
</dbReference>
<dbReference type="RefSeq" id="WP_268006909.1">
    <property type="nucleotide sequence ID" value="NZ_CP104067.1"/>
</dbReference>
<proteinExistence type="predicted"/>
<evidence type="ECO:0000313" key="3">
    <source>
        <dbReference type="Proteomes" id="UP001164761"/>
    </source>
</evidence>
<dbReference type="EMBL" id="CP104067">
    <property type="protein sequence ID" value="WAH43031.1"/>
    <property type="molecule type" value="Genomic_DNA"/>
</dbReference>
<evidence type="ECO:0000313" key="2">
    <source>
        <dbReference type="EMBL" id="WAH43031.1"/>
    </source>
</evidence>
<dbReference type="InterPro" id="IPR052519">
    <property type="entry name" value="Euk-type_GlcNAc_Kinase"/>
</dbReference>
<dbReference type="Proteomes" id="UP001164761">
    <property type="component" value="Chromosome"/>
</dbReference>
<dbReference type="InterPro" id="IPR002731">
    <property type="entry name" value="ATPase_BadF"/>
</dbReference>
<protein>
    <recommendedName>
        <fullName evidence="1">ATPase BadF/BadG/BcrA/BcrD type domain-containing protein</fullName>
    </recommendedName>
</protein>
<dbReference type="PANTHER" id="PTHR43190:SF3">
    <property type="entry name" value="N-ACETYL-D-GLUCOSAMINE KINASE"/>
    <property type="match status" value="1"/>
</dbReference>
<evidence type="ECO:0000259" key="1">
    <source>
        <dbReference type="Pfam" id="PF01869"/>
    </source>
</evidence>
<dbReference type="PANTHER" id="PTHR43190">
    <property type="entry name" value="N-ACETYL-D-GLUCOSAMINE KINASE"/>
    <property type="match status" value="1"/>
</dbReference>
<name>A0ABY6ZLN5_9BACL</name>
<dbReference type="CDD" id="cd24007">
    <property type="entry name" value="ASKHA_NBD_eukNAGK-like"/>
    <property type="match status" value="1"/>
</dbReference>
<accession>A0ABY6ZLN5</accession>
<keyword evidence="3" id="KW-1185">Reference proteome</keyword>
<sequence>MSTYIGVDGGGTKTQVFLIDDDGGATVIAPSSNPNVVGWERAQQVVTQSIQACMAARKCTAEDVNGLSICMSGVDRPDEAARLHAVFQDIFRNGAIEIKNDALAALAAGTRGQSGVVLIAGTGSIAVGESTTGQIARAGGYGYLLGDEGSGFAIGRAGLMAAIQGFEGRAPETALWERAMDVYHVTHPQSLIPLVYASDRPVNTIAKFAKEVVALADHDPVANQIIATAISDYLRLIEAVVRELAGDVGYTTVLSGGLFTNTDVLVRRLLAAAPSMKFQPLSAASAFGSAAAGAALRAIKLAFQARGRSTDAAVALWQANLEKFMQLGPTVQDTDVVLTYG</sequence>
<dbReference type="Gene3D" id="3.30.420.40">
    <property type="match status" value="2"/>
</dbReference>
<dbReference type="InterPro" id="IPR043129">
    <property type="entry name" value="ATPase_NBD"/>
</dbReference>
<feature type="domain" description="ATPase BadF/BadG/BcrA/BcrD type" evidence="1">
    <location>
        <begin position="5"/>
        <end position="265"/>
    </location>
</feature>
<dbReference type="Pfam" id="PF01869">
    <property type="entry name" value="BcrAD_BadFG"/>
    <property type="match status" value="1"/>
</dbReference>
<organism evidence="2 3">
    <name type="scientific">Alicyclobacillus fastidiosus</name>
    <dbReference type="NCBI Taxonomy" id="392011"/>
    <lineage>
        <taxon>Bacteria</taxon>
        <taxon>Bacillati</taxon>
        <taxon>Bacillota</taxon>
        <taxon>Bacilli</taxon>
        <taxon>Bacillales</taxon>
        <taxon>Alicyclobacillaceae</taxon>
        <taxon>Alicyclobacillus</taxon>
    </lineage>
</organism>
<gene>
    <name evidence="2" type="ORF">NZD89_06370</name>
</gene>
<reference evidence="2" key="1">
    <citation type="submission" date="2022-08" db="EMBL/GenBank/DDBJ databases">
        <title>Alicyclobacillus fastidiosus DSM 17978, complete genome.</title>
        <authorList>
            <person name="Wang Q."/>
            <person name="Cai R."/>
            <person name="Wang Z."/>
        </authorList>
    </citation>
    <scope>NUCLEOTIDE SEQUENCE</scope>
    <source>
        <strain evidence="2">DSM 17978</strain>
    </source>
</reference>